<comment type="catalytic activity">
    <reaction evidence="10">
        <text>2-[(2R,5Z)-2-carboxy-4-methylthiazol-5(2H)-ylidene]ethyl phosphate + 4-amino-2-methyl-5-(diphosphooxymethyl)pyrimidine + 2 H(+) = thiamine phosphate + CO2 + diphosphate</text>
        <dbReference type="Rhea" id="RHEA:47844"/>
        <dbReference type="ChEBI" id="CHEBI:15378"/>
        <dbReference type="ChEBI" id="CHEBI:16526"/>
        <dbReference type="ChEBI" id="CHEBI:33019"/>
        <dbReference type="ChEBI" id="CHEBI:37575"/>
        <dbReference type="ChEBI" id="CHEBI:57841"/>
        <dbReference type="ChEBI" id="CHEBI:62899"/>
        <dbReference type="EC" id="2.5.1.3"/>
    </reaction>
</comment>
<dbReference type="UniPathway" id="UPA00060">
    <property type="reaction ID" value="UER00141"/>
</dbReference>
<evidence type="ECO:0000256" key="5">
    <source>
        <dbReference type="ARBA" id="ARBA00022723"/>
    </source>
</evidence>
<proteinExistence type="inferred from homology"/>
<gene>
    <name evidence="12" type="ORF">MNBD_GAMMA25-67</name>
</gene>
<protein>
    <recommendedName>
        <fullName evidence="3">thiamine phosphate synthase</fullName>
        <ecNumber evidence="3">2.5.1.3</ecNumber>
    </recommendedName>
</protein>
<keyword evidence="6" id="KW-0460">Magnesium</keyword>
<keyword evidence="4 12" id="KW-0808">Transferase</keyword>
<dbReference type="GO" id="GO:0009228">
    <property type="term" value="P:thiamine biosynthetic process"/>
    <property type="evidence" value="ECO:0007669"/>
    <property type="project" value="UniProtKB-KW"/>
</dbReference>
<evidence type="ECO:0000256" key="6">
    <source>
        <dbReference type="ARBA" id="ARBA00022842"/>
    </source>
</evidence>
<dbReference type="InterPro" id="IPR022998">
    <property type="entry name" value="ThiamineP_synth_TenI"/>
</dbReference>
<evidence type="ECO:0000256" key="10">
    <source>
        <dbReference type="ARBA" id="ARBA00047883"/>
    </source>
</evidence>
<comment type="pathway">
    <text evidence="2">Cofactor biosynthesis; thiamine diphosphate biosynthesis; thiamine phosphate from 4-amino-2-methyl-5-diphosphomethylpyrimidine and 4-methyl-5-(2-phosphoethyl)-thiazole: step 1/1.</text>
</comment>
<evidence type="ECO:0000256" key="4">
    <source>
        <dbReference type="ARBA" id="ARBA00022679"/>
    </source>
</evidence>
<dbReference type="CDD" id="cd00564">
    <property type="entry name" value="TMP_TenI"/>
    <property type="match status" value="1"/>
</dbReference>
<dbReference type="PANTHER" id="PTHR20857:SF15">
    <property type="entry name" value="THIAMINE-PHOSPHATE SYNTHASE"/>
    <property type="match status" value="1"/>
</dbReference>
<dbReference type="InterPro" id="IPR036206">
    <property type="entry name" value="ThiamineP_synth_sf"/>
</dbReference>
<dbReference type="NCBIfam" id="TIGR00693">
    <property type="entry name" value="thiE"/>
    <property type="match status" value="1"/>
</dbReference>
<dbReference type="GO" id="GO:0009229">
    <property type="term" value="P:thiamine diphosphate biosynthetic process"/>
    <property type="evidence" value="ECO:0007669"/>
    <property type="project" value="UniProtKB-UniPathway"/>
</dbReference>
<dbReference type="Pfam" id="PF02581">
    <property type="entry name" value="TMP-TENI"/>
    <property type="match status" value="1"/>
</dbReference>
<comment type="cofactor">
    <cofactor evidence="1">
        <name>Mg(2+)</name>
        <dbReference type="ChEBI" id="CHEBI:18420"/>
    </cofactor>
</comment>
<name>A0A3B1BE41_9ZZZZ</name>
<dbReference type="GO" id="GO:0046872">
    <property type="term" value="F:metal ion binding"/>
    <property type="evidence" value="ECO:0007669"/>
    <property type="project" value="UniProtKB-KW"/>
</dbReference>
<dbReference type="EMBL" id="UOFY01000047">
    <property type="protein sequence ID" value="VAX10293.1"/>
    <property type="molecule type" value="Genomic_DNA"/>
</dbReference>
<evidence type="ECO:0000256" key="9">
    <source>
        <dbReference type="ARBA" id="ARBA00047851"/>
    </source>
</evidence>
<dbReference type="SUPFAM" id="SSF51391">
    <property type="entry name" value="Thiamin phosphate synthase"/>
    <property type="match status" value="1"/>
</dbReference>
<evidence type="ECO:0000313" key="12">
    <source>
        <dbReference type="EMBL" id="VAX10293.1"/>
    </source>
</evidence>
<keyword evidence="7" id="KW-0784">Thiamine biosynthesis</keyword>
<dbReference type="GO" id="GO:0005737">
    <property type="term" value="C:cytoplasm"/>
    <property type="evidence" value="ECO:0007669"/>
    <property type="project" value="TreeGrafter"/>
</dbReference>
<evidence type="ECO:0000256" key="7">
    <source>
        <dbReference type="ARBA" id="ARBA00022977"/>
    </source>
</evidence>
<dbReference type="FunFam" id="3.20.20.70:FF:000096">
    <property type="entry name" value="Thiamine-phosphate synthase"/>
    <property type="match status" value="1"/>
</dbReference>
<sequence>MGDDLLSPVKQAISGGIHLLQYRNKNALPQTQLIEAVALAALCRAHNVSFIINDNPQLAAEVGAEGVHLGQSDSNITHARQILGADKIIGITCHASLTQAQTAEQAGADYVAFGRFFPSQTKPDAPPAEINILQQARDHLSIPIVAIGGITPENGDQLIEAGADMLAVIHGIFGVTEIKQATQRYVKLFART</sequence>
<comment type="catalytic activity">
    <reaction evidence="9">
        <text>2-(2-carboxy-4-methylthiazol-5-yl)ethyl phosphate + 4-amino-2-methyl-5-(diphosphooxymethyl)pyrimidine + 2 H(+) = thiamine phosphate + CO2 + diphosphate</text>
        <dbReference type="Rhea" id="RHEA:47848"/>
        <dbReference type="ChEBI" id="CHEBI:15378"/>
        <dbReference type="ChEBI" id="CHEBI:16526"/>
        <dbReference type="ChEBI" id="CHEBI:33019"/>
        <dbReference type="ChEBI" id="CHEBI:37575"/>
        <dbReference type="ChEBI" id="CHEBI:57841"/>
        <dbReference type="ChEBI" id="CHEBI:62890"/>
        <dbReference type="EC" id="2.5.1.3"/>
    </reaction>
</comment>
<accession>A0A3B1BE41</accession>
<comment type="catalytic activity">
    <reaction evidence="8">
        <text>4-methyl-5-(2-phosphooxyethyl)-thiazole + 4-amino-2-methyl-5-(diphosphooxymethyl)pyrimidine + H(+) = thiamine phosphate + diphosphate</text>
        <dbReference type="Rhea" id="RHEA:22328"/>
        <dbReference type="ChEBI" id="CHEBI:15378"/>
        <dbReference type="ChEBI" id="CHEBI:33019"/>
        <dbReference type="ChEBI" id="CHEBI:37575"/>
        <dbReference type="ChEBI" id="CHEBI:57841"/>
        <dbReference type="ChEBI" id="CHEBI:58296"/>
        <dbReference type="EC" id="2.5.1.3"/>
    </reaction>
</comment>
<evidence type="ECO:0000256" key="3">
    <source>
        <dbReference type="ARBA" id="ARBA00012830"/>
    </source>
</evidence>
<dbReference type="HAMAP" id="MF_00097">
    <property type="entry name" value="TMP_synthase"/>
    <property type="match status" value="1"/>
</dbReference>
<dbReference type="AlphaFoldDB" id="A0A3B1BE41"/>
<evidence type="ECO:0000259" key="11">
    <source>
        <dbReference type="Pfam" id="PF02581"/>
    </source>
</evidence>
<keyword evidence="5" id="KW-0479">Metal-binding</keyword>
<evidence type="ECO:0000256" key="2">
    <source>
        <dbReference type="ARBA" id="ARBA00005165"/>
    </source>
</evidence>
<dbReference type="InterPro" id="IPR034291">
    <property type="entry name" value="TMP_synthase"/>
</dbReference>
<evidence type="ECO:0000256" key="8">
    <source>
        <dbReference type="ARBA" id="ARBA00047334"/>
    </source>
</evidence>
<evidence type="ECO:0000256" key="1">
    <source>
        <dbReference type="ARBA" id="ARBA00001946"/>
    </source>
</evidence>
<organism evidence="12">
    <name type="scientific">hydrothermal vent metagenome</name>
    <dbReference type="NCBI Taxonomy" id="652676"/>
    <lineage>
        <taxon>unclassified sequences</taxon>
        <taxon>metagenomes</taxon>
        <taxon>ecological metagenomes</taxon>
    </lineage>
</organism>
<dbReference type="EC" id="2.5.1.3" evidence="3"/>
<dbReference type="InterPro" id="IPR013785">
    <property type="entry name" value="Aldolase_TIM"/>
</dbReference>
<dbReference type="Gene3D" id="3.20.20.70">
    <property type="entry name" value="Aldolase class I"/>
    <property type="match status" value="1"/>
</dbReference>
<feature type="domain" description="Thiamine phosphate synthase/TenI" evidence="11">
    <location>
        <begin position="3"/>
        <end position="172"/>
    </location>
</feature>
<dbReference type="GO" id="GO:0004789">
    <property type="term" value="F:thiamine-phosphate diphosphorylase activity"/>
    <property type="evidence" value="ECO:0007669"/>
    <property type="project" value="UniProtKB-EC"/>
</dbReference>
<dbReference type="PANTHER" id="PTHR20857">
    <property type="entry name" value="THIAMINE-PHOSPHATE PYROPHOSPHORYLASE"/>
    <property type="match status" value="1"/>
</dbReference>
<reference evidence="12" key="1">
    <citation type="submission" date="2018-06" db="EMBL/GenBank/DDBJ databases">
        <authorList>
            <person name="Zhirakovskaya E."/>
        </authorList>
    </citation>
    <scope>NUCLEOTIDE SEQUENCE</scope>
</reference>